<evidence type="ECO:0000313" key="1">
    <source>
        <dbReference type="EMBL" id="KHN75321.1"/>
    </source>
</evidence>
<dbReference type="Proteomes" id="UP000031036">
    <property type="component" value="Unassembled WGS sequence"/>
</dbReference>
<protein>
    <submittedName>
        <fullName evidence="1">Uncharacterized protein</fullName>
    </submittedName>
</protein>
<dbReference type="OMA" id="CANVKQQ"/>
<proteinExistence type="predicted"/>
<dbReference type="EMBL" id="JPKZ01002763">
    <property type="protein sequence ID" value="KHN75321.1"/>
    <property type="molecule type" value="Genomic_DNA"/>
</dbReference>
<keyword evidence="2" id="KW-1185">Reference proteome</keyword>
<dbReference type="AlphaFoldDB" id="A0A0B2UW80"/>
<organism evidence="1 2">
    <name type="scientific">Toxocara canis</name>
    <name type="common">Canine roundworm</name>
    <dbReference type="NCBI Taxonomy" id="6265"/>
    <lineage>
        <taxon>Eukaryota</taxon>
        <taxon>Metazoa</taxon>
        <taxon>Ecdysozoa</taxon>
        <taxon>Nematoda</taxon>
        <taxon>Chromadorea</taxon>
        <taxon>Rhabditida</taxon>
        <taxon>Spirurina</taxon>
        <taxon>Ascaridomorpha</taxon>
        <taxon>Ascaridoidea</taxon>
        <taxon>Toxocaridae</taxon>
        <taxon>Toxocara</taxon>
    </lineage>
</organism>
<reference evidence="1 2" key="1">
    <citation type="submission" date="2014-11" db="EMBL/GenBank/DDBJ databases">
        <title>Genetic blueprint of the zoonotic pathogen Toxocara canis.</title>
        <authorList>
            <person name="Zhu X.-Q."/>
            <person name="Korhonen P.K."/>
            <person name="Cai H."/>
            <person name="Young N.D."/>
            <person name="Nejsum P."/>
            <person name="von Samson-Himmelstjerna G."/>
            <person name="Boag P.R."/>
            <person name="Tan P."/>
            <person name="Li Q."/>
            <person name="Min J."/>
            <person name="Yang Y."/>
            <person name="Wang X."/>
            <person name="Fang X."/>
            <person name="Hall R.S."/>
            <person name="Hofmann A."/>
            <person name="Sternberg P.W."/>
            <person name="Jex A.R."/>
            <person name="Gasser R.B."/>
        </authorList>
    </citation>
    <scope>NUCLEOTIDE SEQUENCE [LARGE SCALE GENOMIC DNA]</scope>
    <source>
        <strain evidence="1">PN_DK_2014</strain>
    </source>
</reference>
<name>A0A0B2UW80_TOXCA</name>
<comment type="caution">
    <text evidence="1">The sequence shown here is derived from an EMBL/GenBank/DDBJ whole genome shotgun (WGS) entry which is preliminary data.</text>
</comment>
<evidence type="ECO:0000313" key="2">
    <source>
        <dbReference type="Proteomes" id="UP000031036"/>
    </source>
</evidence>
<gene>
    <name evidence="1" type="ORF">Tcan_10768</name>
</gene>
<accession>A0A0B2UW80</accession>
<sequence>MPRRCLPVPEVPGKRTYEVLTDGPIAIWHFIANGGNRQKKRFAFQIYRETVPMCFVTMNHQSCVVAQSEVPVFVPENMRVVVEGSGVKLYLGANCEIRDGHNKKITVRTSSSVTVPSDNIIVIFCADMSDFGDILEMIATNGMEVYCAGRNYITVKSDDTIIVSL</sequence>
<dbReference type="OrthoDB" id="5814469at2759"/>